<dbReference type="GO" id="GO:0003677">
    <property type="term" value="F:DNA binding"/>
    <property type="evidence" value="ECO:0007669"/>
    <property type="project" value="UniProtKB-KW"/>
</dbReference>
<dbReference type="EMBL" id="AYXG01000109">
    <property type="protein sequence ID" value="EWC61494.1"/>
    <property type="molecule type" value="Genomic_DNA"/>
</dbReference>
<keyword evidence="2" id="KW-0238">DNA-binding</keyword>
<dbReference type="OrthoDB" id="4285266at2"/>
<protein>
    <submittedName>
        <fullName evidence="2">Putative DNA-binding protein</fullName>
    </submittedName>
</protein>
<dbReference type="Proteomes" id="UP000019277">
    <property type="component" value="Unassembled WGS sequence"/>
</dbReference>
<dbReference type="PATRIC" id="fig|909613.9.peg.3233"/>
<evidence type="ECO:0000313" key="3">
    <source>
        <dbReference type="Proteomes" id="UP000019277"/>
    </source>
</evidence>
<dbReference type="RefSeq" id="WP_035283237.1">
    <property type="nucleotide sequence ID" value="NZ_AYXG01000109.1"/>
</dbReference>
<dbReference type="InterPro" id="IPR010982">
    <property type="entry name" value="Lambda_DNA-bd_dom_sf"/>
</dbReference>
<organism evidence="2 3">
    <name type="scientific">Actinokineospora spheciospongiae</name>
    <dbReference type="NCBI Taxonomy" id="909613"/>
    <lineage>
        <taxon>Bacteria</taxon>
        <taxon>Bacillati</taxon>
        <taxon>Actinomycetota</taxon>
        <taxon>Actinomycetes</taxon>
        <taxon>Pseudonocardiales</taxon>
        <taxon>Pseudonocardiaceae</taxon>
        <taxon>Actinokineospora</taxon>
    </lineage>
</organism>
<gene>
    <name evidence="2" type="ORF">UO65_3232</name>
</gene>
<reference evidence="2 3" key="1">
    <citation type="journal article" date="2014" name="Genome Announc.">
        <title>Draft Genome Sequence of the Antitrypanosomally Active Sponge-Associated Bacterium Actinokineospora sp. Strain EG49.</title>
        <authorList>
            <person name="Harjes J."/>
            <person name="Ryu T."/>
            <person name="Abdelmohsen U.R."/>
            <person name="Moitinho-Silva L."/>
            <person name="Horn H."/>
            <person name="Ravasi T."/>
            <person name="Hentschel U."/>
        </authorList>
    </citation>
    <scope>NUCLEOTIDE SEQUENCE [LARGE SCALE GENOMIC DNA]</scope>
    <source>
        <strain evidence="2 3">EG49</strain>
    </source>
</reference>
<dbReference type="PROSITE" id="PS50943">
    <property type="entry name" value="HTH_CROC1"/>
    <property type="match status" value="1"/>
</dbReference>
<dbReference type="Pfam" id="PF19054">
    <property type="entry name" value="DUF5753"/>
    <property type="match status" value="1"/>
</dbReference>
<feature type="domain" description="HTH cro/C1-type" evidence="1">
    <location>
        <begin position="17"/>
        <end position="70"/>
    </location>
</feature>
<dbReference type="Pfam" id="PF13560">
    <property type="entry name" value="HTH_31"/>
    <property type="match status" value="1"/>
</dbReference>
<dbReference type="SMART" id="SM00530">
    <property type="entry name" value="HTH_XRE"/>
    <property type="match status" value="1"/>
</dbReference>
<keyword evidence="3" id="KW-1185">Reference proteome</keyword>
<evidence type="ECO:0000259" key="1">
    <source>
        <dbReference type="PROSITE" id="PS50943"/>
    </source>
</evidence>
<proteinExistence type="predicted"/>
<accession>A0A8E2X3U9</accession>
<dbReference type="SUPFAM" id="SSF47413">
    <property type="entry name" value="lambda repressor-like DNA-binding domains"/>
    <property type="match status" value="1"/>
</dbReference>
<dbReference type="Gene3D" id="1.10.260.40">
    <property type="entry name" value="lambda repressor-like DNA-binding domains"/>
    <property type="match status" value="1"/>
</dbReference>
<sequence length="286" mass="32537">MPSQGPLIPRRRLGAELRRLREAAGLHLEHAAAHLECSTSKVSRLETGQGIPKTRDIRDLLGLYGLTDQRAQDRLLRLAGDGRRQAWWQDLNDALTSNLDQYISLESEASLQRDFSISYIYGLLQTERYARALLRSIAPHERESIVEDRVGLRMKRQQEFGARTDLPRLDIILDEATLHRRVGDAGVMRDQLESLLAVNETTGRRLRVFPFSAQPDMGAQCSFVIFTFDSDYDRNAVHIELPGGDRWLEVESDIERYTLFFQALAGKSLSEDDTDALIKKIMANNQ</sequence>
<comment type="caution">
    <text evidence="2">The sequence shown here is derived from an EMBL/GenBank/DDBJ whole genome shotgun (WGS) entry which is preliminary data.</text>
</comment>
<name>W7J5Y3_9PSEU</name>
<evidence type="ECO:0000313" key="2">
    <source>
        <dbReference type="EMBL" id="EWC61494.1"/>
    </source>
</evidence>
<dbReference type="AlphaFoldDB" id="W7J5Y3"/>
<dbReference type="InterPro" id="IPR043917">
    <property type="entry name" value="DUF5753"/>
</dbReference>
<dbReference type="InterPro" id="IPR001387">
    <property type="entry name" value="Cro/C1-type_HTH"/>
</dbReference>
<accession>W7J5Y3</accession>
<dbReference type="CDD" id="cd00093">
    <property type="entry name" value="HTH_XRE"/>
    <property type="match status" value="1"/>
</dbReference>
<dbReference type="eggNOG" id="COG1396">
    <property type="taxonomic scope" value="Bacteria"/>
</dbReference>
<dbReference type="STRING" id="909613.UO65_3232"/>